<name>A0A2Z6AZ08_9BACT</name>
<gene>
    <name evidence="1" type="ORF">DFE_1775</name>
</gene>
<organism evidence="1 2">
    <name type="scientific">Desulfovibrio ferrophilus</name>
    <dbReference type="NCBI Taxonomy" id="241368"/>
    <lineage>
        <taxon>Bacteria</taxon>
        <taxon>Pseudomonadati</taxon>
        <taxon>Thermodesulfobacteriota</taxon>
        <taxon>Desulfovibrionia</taxon>
        <taxon>Desulfovibrionales</taxon>
        <taxon>Desulfovibrionaceae</taxon>
        <taxon>Desulfovibrio</taxon>
    </lineage>
</organism>
<proteinExistence type="predicted"/>
<sequence length="83" mass="9227">MAYIRPEAKPQETPVADVSVCRLPPEKHTNVTPTSATTIANHLRRDTTSREINRENTATQTGAVYNRISPMAAPLYCIDMKNT</sequence>
<dbReference type="AlphaFoldDB" id="A0A2Z6AZ08"/>
<evidence type="ECO:0000313" key="1">
    <source>
        <dbReference type="EMBL" id="BBD08501.1"/>
    </source>
</evidence>
<evidence type="ECO:0000313" key="2">
    <source>
        <dbReference type="Proteomes" id="UP000269883"/>
    </source>
</evidence>
<dbReference type="KEGG" id="dfl:DFE_1775"/>
<reference evidence="1 2" key="1">
    <citation type="journal article" date="2018" name="Sci. Adv.">
        <title>Multi-heme cytochromes provide a pathway for survival in energy-limited environments.</title>
        <authorList>
            <person name="Deng X."/>
            <person name="Dohmae N."/>
            <person name="Nealson K.H."/>
            <person name="Hashimoto K."/>
            <person name="Okamoto A."/>
        </authorList>
    </citation>
    <scope>NUCLEOTIDE SEQUENCE [LARGE SCALE GENOMIC DNA]</scope>
    <source>
        <strain evidence="1 2">IS5</strain>
    </source>
</reference>
<dbReference type="EMBL" id="AP017378">
    <property type="protein sequence ID" value="BBD08501.1"/>
    <property type="molecule type" value="Genomic_DNA"/>
</dbReference>
<keyword evidence="2" id="KW-1185">Reference proteome</keyword>
<accession>A0A2Z6AZ08</accession>
<protein>
    <submittedName>
        <fullName evidence="1">Uncharacterized protein</fullName>
    </submittedName>
</protein>
<dbReference type="Proteomes" id="UP000269883">
    <property type="component" value="Chromosome"/>
</dbReference>